<comment type="caution">
    <text evidence="1">The sequence shown here is derived from an EMBL/GenBank/DDBJ whole genome shotgun (WGS) entry which is preliminary data.</text>
</comment>
<dbReference type="VEuPathDB" id="ToxoDB:CSUI_003429"/>
<organism evidence="1 2">
    <name type="scientific">Cystoisospora suis</name>
    <dbReference type="NCBI Taxonomy" id="483139"/>
    <lineage>
        <taxon>Eukaryota</taxon>
        <taxon>Sar</taxon>
        <taxon>Alveolata</taxon>
        <taxon>Apicomplexa</taxon>
        <taxon>Conoidasida</taxon>
        <taxon>Coccidia</taxon>
        <taxon>Eucoccidiorida</taxon>
        <taxon>Eimeriorina</taxon>
        <taxon>Sarcocystidae</taxon>
        <taxon>Cystoisospora</taxon>
    </lineage>
</organism>
<dbReference type="RefSeq" id="XP_067924398.1">
    <property type="nucleotide sequence ID" value="XM_068063627.1"/>
</dbReference>
<keyword evidence="2" id="KW-1185">Reference proteome</keyword>
<gene>
    <name evidence="1" type="ORF">CSUI_003429</name>
</gene>
<evidence type="ECO:0000313" key="1">
    <source>
        <dbReference type="EMBL" id="PHJ22721.1"/>
    </source>
</evidence>
<dbReference type="AlphaFoldDB" id="A0A2C6KFD2"/>
<dbReference type="EMBL" id="MIGC01001527">
    <property type="protein sequence ID" value="PHJ22721.1"/>
    <property type="molecule type" value="Genomic_DNA"/>
</dbReference>
<dbReference type="Proteomes" id="UP000221165">
    <property type="component" value="Unassembled WGS sequence"/>
</dbReference>
<dbReference type="GeneID" id="94426838"/>
<feature type="non-terminal residue" evidence="1">
    <location>
        <position position="1"/>
    </location>
</feature>
<evidence type="ECO:0000313" key="2">
    <source>
        <dbReference type="Proteomes" id="UP000221165"/>
    </source>
</evidence>
<reference evidence="1 2" key="1">
    <citation type="journal article" date="2017" name="Int. J. Parasitol.">
        <title>The genome of the protozoan parasite Cystoisospora suis and a reverse vaccinology approach to identify vaccine candidates.</title>
        <authorList>
            <person name="Palmieri N."/>
            <person name="Shrestha A."/>
            <person name="Ruttkowski B."/>
            <person name="Beck T."/>
            <person name="Vogl C."/>
            <person name="Tomley F."/>
            <person name="Blake D.P."/>
            <person name="Joachim A."/>
        </authorList>
    </citation>
    <scope>NUCLEOTIDE SEQUENCE [LARGE SCALE GENOMIC DNA]</scope>
    <source>
        <strain evidence="1 2">Wien I</strain>
    </source>
</reference>
<proteinExistence type="predicted"/>
<accession>A0A2C6KFD2</accession>
<sequence length="77" mass="8346">KISDRFSLGTGVALPGHFFPLPGGERRLDSVRVPSFSTNDHRHVGVGVLRSLGLPCRVRFAAAHAVIELALHVSVKY</sequence>
<name>A0A2C6KFD2_9APIC</name>
<protein>
    <submittedName>
        <fullName evidence="1">Uncharacterized protein</fullName>
    </submittedName>
</protein>